<evidence type="ECO:0000256" key="1">
    <source>
        <dbReference type="SAM" id="MobiDB-lite"/>
    </source>
</evidence>
<name>A0A8T0ZQH5_9STRA</name>
<feature type="region of interest" description="Disordered" evidence="1">
    <location>
        <begin position="345"/>
        <end position="365"/>
    </location>
</feature>
<dbReference type="Proteomes" id="UP000736787">
    <property type="component" value="Unassembled WGS sequence"/>
</dbReference>
<gene>
    <name evidence="2" type="ORF">PC113_g4212</name>
    <name evidence="3" type="ORF">PC117_g13718</name>
</gene>
<proteinExistence type="predicted"/>
<evidence type="ECO:0000313" key="2">
    <source>
        <dbReference type="EMBL" id="KAG2864883.1"/>
    </source>
</evidence>
<reference evidence="2" key="1">
    <citation type="submission" date="2018-10" db="EMBL/GenBank/DDBJ databases">
        <title>Effector identification in a new, highly contiguous assembly of the strawberry crown rot pathogen Phytophthora cactorum.</title>
        <authorList>
            <person name="Armitage A.D."/>
            <person name="Nellist C.F."/>
            <person name="Bates H."/>
            <person name="Vickerstaff R.J."/>
            <person name="Harrison R.J."/>
        </authorList>
    </citation>
    <scope>NUCLEOTIDE SEQUENCE</scope>
    <source>
        <strain evidence="2">15-7</strain>
        <strain evidence="3">4040</strain>
    </source>
</reference>
<evidence type="ECO:0000313" key="3">
    <source>
        <dbReference type="EMBL" id="KAG2930472.1"/>
    </source>
</evidence>
<comment type="caution">
    <text evidence="2">The sequence shown here is derived from an EMBL/GenBank/DDBJ whole genome shotgun (WGS) entry which is preliminary data.</text>
</comment>
<dbReference type="VEuPathDB" id="FungiDB:PC110_g9244"/>
<sequence>MLRLEQHNFHATLIRSQNQVQKAQRAHIGRLFWVQRTPAPLASSLEGSELPVSDEASDLKFVTERADDLGPDAFPQHEECVAVLTMKCGEPLMAVRKKLHDEILIPFIPDEGFGVFQSKVERHYSKLDPNYVQERRAIYLKPSSNATQSKYVQLTKDNFDPLLRVRWKVARSMKVELKYEVFCYFVDTTTKKEKKRLSMKMFQQQQQQLADGGVDSIVSNGASGATASPNPSFMPFGQAATAGFPLIQSYADMSIDGSLTPGSSATKTTGIRMSHKNGARDEIIQASDRPRKVARGKQTTATAGDQLQLDGSADEPVFHTIPFRINGFVVPLEVDITALKRSLGLIQPPSDAPVGGSGLDPTPHL</sequence>
<dbReference type="Proteomes" id="UP000735874">
    <property type="component" value="Unassembled WGS sequence"/>
</dbReference>
<dbReference type="AlphaFoldDB" id="A0A8T0ZQH5"/>
<dbReference type="EMBL" id="RCMK01000409">
    <property type="protein sequence ID" value="KAG2930472.1"/>
    <property type="molecule type" value="Genomic_DNA"/>
</dbReference>
<organism evidence="2 4">
    <name type="scientific">Phytophthora cactorum</name>
    <dbReference type="NCBI Taxonomy" id="29920"/>
    <lineage>
        <taxon>Eukaryota</taxon>
        <taxon>Sar</taxon>
        <taxon>Stramenopiles</taxon>
        <taxon>Oomycota</taxon>
        <taxon>Peronosporomycetes</taxon>
        <taxon>Peronosporales</taxon>
        <taxon>Peronosporaceae</taxon>
        <taxon>Phytophthora</taxon>
    </lineage>
</organism>
<feature type="region of interest" description="Disordered" evidence="1">
    <location>
        <begin position="260"/>
        <end position="280"/>
    </location>
</feature>
<protein>
    <submittedName>
        <fullName evidence="2">Uncharacterized protein</fullName>
    </submittedName>
</protein>
<accession>A0A8T0ZQH5</accession>
<evidence type="ECO:0000313" key="4">
    <source>
        <dbReference type="Proteomes" id="UP000735874"/>
    </source>
</evidence>
<feature type="compositionally biased region" description="Polar residues" evidence="1">
    <location>
        <begin position="260"/>
        <end position="271"/>
    </location>
</feature>
<dbReference type="EMBL" id="RCMG01000070">
    <property type="protein sequence ID" value="KAG2864883.1"/>
    <property type="molecule type" value="Genomic_DNA"/>
</dbReference>